<dbReference type="PANTHER" id="PTHR42731:SF1">
    <property type="entry name" value="RADICAL SAM DOMAIN PROTEIN"/>
    <property type="match status" value="1"/>
</dbReference>
<dbReference type="EMBL" id="CP062310">
    <property type="protein sequence ID" value="QOJ78213.1"/>
    <property type="molecule type" value="Genomic_DNA"/>
</dbReference>
<name>A0A7L9FGS9_9CREN</name>
<keyword evidence="5" id="KW-0812">Transmembrane</keyword>
<keyword evidence="4" id="KW-0411">Iron-sulfur</keyword>
<dbReference type="InterPro" id="IPR006638">
    <property type="entry name" value="Elp3/MiaA/NifB-like_rSAM"/>
</dbReference>
<feature type="domain" description="Radical SAM core" evidence="6">
    <location>
        <begin position="205"/>
        <end position="430"/>
    </location>
</feature>
<keyword evidence="1" id="KW-0949">S-adenosyl-L-methionine</keyword>
<accession>A0A7L9FGS9</accession>
<dbReference type="SFLD" id="SFLDG01082">
    <property type="entry name" value="B12-binding_domain_containing"/>
    <property type="match status" value="1"/>
</dbReference>
<dbReference type="InterPro" id="IPR007197">
    <property type="entry name" value="rSAM"/>
</dbReference>
<dbReference type="Gene3D" id="3.20.20.70">
    <property type="entry name" value="Aldolase class I"/>
    <property type="match status" value="1"/>
</dbReference>
<feature type="transmembrane region" description="Helical" evidence="5">
    <location>
        <begin position="21"/>
        <end position="43"/>
    </location>
</feature>
<dbReference type="InterPro" id="IPR013785">
    <property type="entry name" value="Aldolase_TIM"/>
</dbReference>
<keyword evidence="5" id="KW-1133">Transmembrane helix</keyword>
<dbReference type="RefSeq" id="WP_192818185.1">
    <property type="nucleotide sequence ID" value="NZ_CP062310.1"/>
</dbReference>
<dbReference type="SMART" id="SM00729">
    <property type="entry name" value="Elp3"/>
    <property type="match status" value="1"/>
</dbReference>
<evidence type="ECO:0000256" key="1">
    <source>
        <dbReference type="ARBA" id="ARBA00022691"/>
    </source>
</evidence>
<dbReference type="Pfam" id="PF19864">
    <property type="entry name" value="Radical_SAM_N2"/>
    <property type="match status" value="1"/>
</dbReference>
<dbReference type="InterPro" id="IPR058240">
    <property type="entry name" value="rSAM_sf"/>
</dbReference>
<gene>
    <name evidence="7" type="ORF">IG193_05415</name>
</gene>
<dbReference type="Proteomes" id="UP000594121">
    <property type="component" value="Chromosome"/>
</dbReference>
<dbReference type="AlphaFoldDB" id="A0A7L9FGS9"/>
<keyword evidence="8" id="KW-1185">Reference proteome</keyword>
<dbReference type="SUPFAM" id="SSF102114">
    <property type="entry name" value="Radical SAM enzymes"/>
    <property type="match status" value="1"/>
</dbReference>
<evidence type="ECO:0000256" key="4">
    <source>
        <dbReference type="ARBA" id="ARBA00023014"/>
    </source>
</evidence>
<evidence type="ECO:0000256" key="3">
    <source>
        <dbReference type="ARBA" id="ARBA00023004"/>
    </source>
</evidence>
<proteinExistence type="predicted"/>
<dbReference type="GeneID" id="59149313"/>
<dbReference type="GO" id="GO:0003824">
    <property type="term" value="F:catalytic activity"/>
    <property type="evidence" value="ECO:0007669"/>
    <property type="project" value="InterPro"/>
</dbReference>
<reference evidence="7 8" key="1">
    <citation type="submission" date="2020-10" db="EMBL/GenBank/DDBJ databases">
        <title>Thermofilum lucidum 3507LT sp. nov. a novel member of Thermofilaceae family isolated from Chile hot spring, and proposal of description order Thermofilales.</title>
        <authorList>
            <person name="Zayulina K.S."/>
            <person name="Elcheninov A.G."/>
            <person name="Toshchakov S.V."/>
            <person name="Kublanov I.V."/>
        </authorList>
    </citation>
    <scope>NUCLEOTIDE SEQUENCE [LARGE SCALE GENOMIC DNA]</scope>
    <source>
        <strain evidence="7 8">3507LT</strain>
    </source>
</reference>
<dbReference type="PROSITE" id="PS51918">
    <property type="entry name" value="RADICAL_SAM"/>
    <property type="match status" value="1"/>
</dbReference>
<evidence type="ECO:0000259" key="6">
    <source>
        <dbReference type="PROSITE" id="PS51918"/>
    </source>
</evidence>
<evidence type="ECO:0000256" key="5">
    <source>
        <dbReference type="SAM" id="Phobius"/>
    </source>
</evidence>
<dbReference type="KEGG" id="thel:IG193_05415"/>
<dbReference type="Pfam" id="PF04055">
    <property type="entry name" value="Radical_SAM"/>
    <property type="match status" value="1"/>
</dbReference>
<dbReference type="SFLD" id="SFLDS00029">
    <property type="entry name" value="Radical_SAM"/>
    <property type="match status" value="1"/>
</dbReference>
<dbReference type="GO" id="GO:0051536">
    <property type="term" value="F:iron-sulfur cluster binding"/>
    <property type="evidence" value="ECO:0007669"/>
    <property type="project" value="UniProtKB-KW"/>
</dbReference>
<keyword evidence="3" id="KW-0408">Iron</keyword>
<keyword evidence="5" id="KW-0472">Membrane</keyword>
<dbReference type="PANTHER" id="PTHR42731">
    <property type="entry name" value="SLL1084 PROTEIN"/>
    <property type="match status" value="1"/>
</dbReference>
<organism evidence="7 8">
    <name type="scientific">Infirmifilum lucidum</name>
    <dbReference type="NCBI Taxonomy" id="2776706"/>
    <lineage>
        <taxon>Archaea</taxon>
        <taxon>Thermoproteota</taxon>
        <taxon>Thermoprotei</taxon>
        <taxon>Thermofilales</taxon>
        <taxon>Thermofilaceae</taxon>
        <taxon>Infirmifilum</taxon>
    </lineage>
</organism>
<evidence type="ECO:0000256" key="2">
    <source>
        <dbReference type="ARBA" id="ARBA00022723"/>
    </source>
</evidence>
<dbReference type="GO" id="GO:0046872">
    <property type="term" value="F:metal ion binding"/>
    <property type="evidence" value="ECO:0007669"/>
    <property type="project" value="UniProtKB-KW"/>
</dbReference>
<protein>
    <submittedName>
        <fullName evidence="7">Radical SAM protein</fullName>
    </submittedName>
</protein>
<dbReference type="InterPro" id="IPR045784">
    <property type="entry name" value="Radical_SAM_N2"/>
</dbReference>
<evidence type="ECO:0000313" key="7">
    <source>
        <dbReference type="EMBL" id="QOJ78213.1"/>
    </source>
</evidence>
<dbReference type="InParanoid" id="A0A7L9FGS9"/>
<keyword evidence="2" id="KW-0479">Metal-binding</keyword>
<evidence type="ECO:0000313" key="8">
    <source>
        <dbReference type="Proteomes" id="UP000594121"/>
    </source>
</evidence>
<sequence length="508" mass="57448">MIRELNTIRKKYRRGMLRVGLLYPSLYHVAADSLAFQMLYYYLNSQDDVVAERFVLGNDGAPLVASLESRASLDSFDVIVISVHYELDFVNILRFMLAAGVPLRSRDRARPLFVAGGPPIIANPTPLADFIDVLAIGEIEEIMPLLLDTLREHRGEKRGILEKLAPERGFYVPELNQSEEVTFTYPRSLPLEFHPVAQFQPYGDPDWRLRTAIETARGCFRGCKFCLEGRIFNVMRERPLDDVIEIALKGREANKSSLVKLVSLSFFDHSRAEAILEKLLDEHFNFSAPSLRAETLNERRLELVKLGGQKTITIAPETGSKKLALRTGKYISLERSIEVALTAKRLGFRSLKIYLMVGLPSESPEDLEETASYVLRLSGASGFKGEKELKVTISPFVPKPHTPLQDEAFVGVKEARKRILYLERRLAGIADIRVYDPRLALVQTVISRGDPHVGRTLAEWASLGGGLGSWRRAVVNTGLNLERYTGKLEQPHPWDFIRLHPRAMWLRL</sequence>
<dbReference type="CDD" id="cd01335">
    <property type="entry name" value="Radical_SAM"/>
    <property type="match status" value="1"/>
</dbReference>